<proteinExistence type="predicted"/>
<reference evidence="1 2" key="1">
    <citation type="submission" date="2011-07" db="EMBL/GenBank/DDBJ databases">
        <authorList>
            <person name="Coyne R."/>
            <person name="Brami D."/>
            <person name="Johnson J."/>
            <person name="Hostetler J."/>
            <person name="Hannick L."/>
            <person name="Clark T."/>
            <person name="Cassidy-Hanley D."/>
            <person name="Inman J."/>
        </authorList>
    </citation>
    <scope>NUCLEOTIDE SEQUENCE [LARGE SCALE GENOMIC DNA]</scope>
    <source>
        <strain evidence="1 2">G5</strain>
    </source>
</reference>
<dbReference type="RefSeq" id="XP_004039214.1">
    <property type="nucleotide sequence ID" value="XM_004039166.1"/>
</dbReference>
<dbReference type="AlphaFoldDB" id="G0QLJ7"/>
<dbReference type="GeneID" id="14910096"/>
<name>G0QLJ7_ICHMU</name>
<accession>G0QLJ7</accession>
<dbReference type="Proteomes" id="UP000008983">
    <property type="component" value="Unassembled WGS sequence"/>
</dbReference>
<evidence type="ECO:0000313" key="2">
    <source>
        <dbReference type="Proteomes" id="UP000008983"/>
    </source>
</evidence>
<dbReference type="InParanoid" id="G0QLJ7"/>
<dbReference type="EMBL" id="GL983267">
    <property type="protein sequence ID" value="EGR33910.1"/>
    <property type="molecule type" value="Genomic_DNA"/>
</dbReference>
<gene>
    <name evidence="1" type="ORF">IMG5_031510</name>
</gene>
<evidence type="ECO:0000313" key="1">
    <source>
        <dbReference type="EMBL" id="EGR33910.1"/>
    </source>
</evidence>
<keyword evidence="2" id="KW-1185">Reference proteome</keyword>
<protein>
    <submittedName>
        <fullName evidence="1">Uncharacterized protein</fullName>
    </submittedName>
</protein>
<sequence length="168" mass="20034">MSYCFFSYQLFSNNYTIQGAGKVNKIQFEKKGFLFSESVIFHIFQVKSYSNFSTLYSNQIDSFFNWFFRISDKYIIPFLYVYFSAQCYQSYFIQLSFVNVYTSFFICINEGLYNDYFINFFISSGFSNASKVKQFAPQSYVQFIRELVVARPPIFLDFSRRFNVIGIF</sequence>
<organism evidence="1 2">
    <name type="scientific">Ichthyophthirius multifiliis</name>
    <name type="common">White spot disease agent</name>
    <name type="synonym">Ich</name>
    <dbReference type="NCBI Taxonomy" id="5932"/>
    <lineage>
        <taxon>Eukaryota</taxon>
        <taxon>Sar</taxon>
        <taxon>Alveolata</taxon>
        <taxon>Ciliophora</taxon>
        <taxon>Intramacronucleata</taxon>
        <taxon>Oligohymenophorea</taxon>
        <taxon>Hymenostomatida</taxon>
        <taxon>Ophryoglenina</taxon>
        <taxon>Ichthyophthirius</taxon>
    </lineage>
</organism>